<evidence type="ECO:0000256" key="1">
    <source>
        <dbReference type="ARBA" id="ARBA00010491"/>
    </source>
</evidence>
<name>A0A432VW21_9GAMM</name>
<keyword evidence="5 6" id="KW-0378">Hydrolase</keyword>
<dbReference type="AlphaFoldDB" id="A0A432VW21"/>
<dbReference type="GO" id="GO:0070009">
    <property type="term" value="F:serine-type aminopeptidase activity"/>
    <property type="evidence" value="ECO:0007669"/>
    <property type="project" value="UniProtKB-UniRule"/>
</dbReference>
<evidence type="ECO:0000256" key="5">
    <source>
        <dbReference type="ARBA" id="ARBA00022801"/>
    </source>
</evidence>
<comment type="caution">
    <text evidence="7">The sequence shown here is derived from an EMBL/GenBank/DDBJ whole genome shotgun (WGS) entry which is preliminary data.</text>
</comment>
<dbReference type="PANTHER" id="PTHR38469">
    <property type="entry name" value="PERIPLASMIC PEPTIDASE SUBFAMILY S1B"/>
    <property type="match status" value="1"/>
</dbReference>
<dbReference type="GO" id="GO:0043171">
    <property type="term" value="P:peptide catabolic process"/>
    <property type="evidence" value="ECO:0007669"/>
    <property type="project" value="UniProtKB-UniRule"/>
</dbReference>
<dbReference type="InterPro" id="IPR019500">
    <property type="entry name" value="Pep_S46"/>
</dbReference>
<evidence type="ECO:0000256" key="6">
    <source>
        <dbReference type="RuleBase" id="RU366067"/>
    </source>
</evidence>
<dbReference type="OrthoDB" id="9805367at2"/>
<keyword evidence="4" id="KW-0732">Signal</keyword>
<dbReference type="GO" id="GO:0008239">
    <property type="term" value="F:dipeptidyl-peptidase activity"/>
    <property type="evidence" value="ECO:0007669"/>
    <property type="project" value="UniProtKB-UniRule"/>
</dbReference>
<dbReference type="EMBL" id="PIPI01000002">
    <property type="protein sequence ID" value="RUO20651.1"/>
    <property type="molecule type" value="Genomic_DNA"/>
</dbReference>
<evidence type="ECO:0000313" key="8">
    <source>
        <dbReference type="Proteomes" id="UP000288212"/>
    </source>
</evidence>
<dbReference type="PANTHER" id="PTHR38469:SF1">
    <property type="entry name" value="PERIPLASMIC PEPTIDASE SUBFAMILY S1B"/>
    <property type="match status" value="1"/>
</dbReference>
<dbReference type="EC" id="3.4.14.-" evidence="6"/>
<keyword evidence="8" id="KW-1185">Reference proteome</keyword>
<reference evidence="7 8" key="1">
    <citation type="journal article" date="2011" name="Front. Microbiol.">
        <title>Genomic signatures of strain selection and enhancement in Bacillus atrophaeus var. globigii, a historical biowarfare simulant.</title>
        <authorList>
            <person name="Gibbons H.S."/>
            <person name="Broomall S.M."/>
            <person name="McNew L.A."/>
            <person name="Daligault H."/>
            <person name="Chapman C."/>
            <person name="Bruce D."/>
            <person name="Karavis M."/>
            <person name="Krepps M."/>
            <person name="McGregor P.A."/>
            <person name="Hong C."/>
            <person name="Park K.H."/>
            <person name="Akmal A."/>
            <person name="Feldman A."/>
            <person name="Lin J.S."/>
            <person name="Chang W.E."/>
            <person name="Higgs B.W."/>
            <person name="Demirev P."/>
            <person name="Lindquist J."/>
            <person name="Liem A."/>
            <person name="Fochler E."/>
            <person name="Read T.D."/>
            <person name="Tapia R."/>
            <person name="Johnson S."/>
            <person name="Bishop-Lilly K.A."/>
            <person name="Detter C."/>
            <person name="Han C."/>
            <person name="Sozhamannan S."/>
            <person name="Rosenzweig C.N."/>
            <person name="Skowronski E.W."/>
        </authorList>
    </citation>
    <scope>NUCLEOTIDE SEQUENCE [LARGE SCALE GENOMIC DNA]</scope>
    <source>
        <strain evidence="7 8">AK5</strain>
    </source>
</reference>
<proteinExistence type="inferred from homology"/>
<comment type="similarity">
    <text evidence="1 6">Belongs to the peptidase S46 family.</text>
</comment>
<dbReference type="GO" id="GO:0006508">
    <property type="term" value="P:proteolysis"/>
    <property type="evidence" value="ECO:0007669"/>
    <property type="project" value="UniProtKB-KW"/>
</dbReference>
<keyword evidence="2 6" id="KW-0031">Aminopeptidase</keyword>
<protein>
    <recommendedName>
        <fullName evidence="6">Dipeptidyl-peptidase</fullName>
        <ecNumber evidence="6">3.4.14.-</ecNumber>
    </recommendedName>
</protein>
<keyword evidence="3 6" id="KW-0645">Protease</keyword>
<sequence>MDLARTRPSLASAAAQVCGAAAILLAIWLSTIVTAHTVVAEEGLWLPEQQPPWSPPPASAIVKVGGCSGTFVSPTGLVLTNHHCILEVLQYRSTVEQNYFSDGYLGLRPELELRAPRDFTVQVTLSRTDVTEQVLQGVTPRLTGAARFNQIANNRNEVLRRCEQQKNVQCRVVEHYGGQGYLLVADRVFPQARLVWAPPVAVGHFGGVEDNWQWPRHSADLALIRVYDENGKPYQPPEWLPLSPAATAENEHVFVAGFPGVTQRYRPVAEAQLAFTHFYPNAIRYLQSWLTIVNSFALDNPEVALRYAPTRVRWGNRLQNYLGMLEEGEHESILTQLTMAQNDYQQWLQAQERGDQYQQSLALLQRAITSRENHIQRQLWWSFFQELRLPAIAQHLYRLAQEANRPDDRRTRGYQVQQIPALRSQLLSLQRQFDRSVEIELLVSLLLAHEKLPENQKIGFIREFFQLDNHASESELREFVTQIYASTQLHDSDTIEALMGANLTDLRRSSDAWIQFSVTTADSRLEWDLLERELRGLEQQGNALWYRGLRQFKRAQQNRLADNANRTYRLSRGQVTAVTEGTSKTTMSSLFNLAGSAERYELPFAMHAAVAVHGAGCLANNMDELTLNFLSTADGTGGSSGSPTLNAKGELIGLVFDSTTPAILSDWLFSAERHRLIHADVRYLLWLLRYVYQANELLEELGFSETEEGCYLHGEAIIPGPTLTDAVHPDPEE</sequence>
<dbReference type="Pfam" id="PF10459">
    <property type="entry name" value="Peptidase_S46"/>
    <property type="match status" value="1"/>
</dbReference>
<dbReference type="SUPFAM" id="SSF50494">
    <property type="entry name" value="Trypsin-like serine proteases"/>
    <property type="match status" value="1"/>
</dbReference>
<dbReference type="RefSeq" id="WP_126791764.1">
    <property type="nucleotide sequence ID" value="NZ_PIPI01000002.1"/>
</dbReference>
<evidence type="ECO:0000256" key="2">
    <source>
        <dbReference type="ARBA" id="ARBA00022438"/>
    </source>
</evidence>
<keyword evidence="6" id="KW-0720">Serine protease</keyword>
<evidence type="ECO:0000256" key="3">
    <source>
        <dbReference type="ARBA" id="ARBA00022670"/>
    </source>
</evidence>
<evidence type="ECO:0000313" key="7">
    <source>
        <dbReference type="EMBL" id="RUO20651.1"/>
    </source>
</evidence>
<gene>
    <name evidence="7" type="ORF">CWE06_04905</name>
</gene>
<comment type="function">
    <text evidence="6">Catalyzes the removal of dipeptides from the N-terminus of oligopeptides.</text>
</comment>
<organism evidence="7 8">
    <name type="scientific">Aliidiomarina haloalkalitolerans</name>
    <dbReference type="NCBI Taxonomy" id="859059"/>
    <lineage>
        <taxon>Bacteria</taxon>
        <taxon>Pseudomonadati</taxon>
        <taxon>Pseudomonadota</taxon>
        <taxon>Gammaproteobacteria</taxon>
        <taxon>Alteromonadales</taxon>
        <taxon>Idiomarinaceae</taxon>
        <taxon>Aliidiomarina</taxon>
    </lineage>
</organism>
<dbReference type="InterPro" id="IPR009003">
    <property type="entry name" value="Peptidase_S1_PA"/>
</dbReference>
<accession>A0A432VW21</accession>
<dbReference type="Proteomes" id="UP000288212">
    <property type="component" value="Unassembled WGS sequence"/>
</dbReference>
<evidence type="ECO:0000256" key="4">
    <source>
        <dbReference type="ARBA" id="ARBA00022729"/>
    </source>
</evidence>